<proteinExistence type="predicted"/>
<dbReference type="InterPro" id="IPR013783">
    <property type="entry name" value="Ig-like_fold"/>
</dbReference>
<keyword evidence="1" id="KW-0732">Signal</keyword>
<evidence type="ECO:0000313" key="2">
    <source>
        <dbReference type="EMBL" id="GIF87449.1"/>
    </source>
</evidence>
<dbReference type="AlphaFoldDB" id="A0A8J3JRZ5"/>
<keyword evidence="3" id="KW-1185">Reference proteome</keyword>
<protein>
    <recommendedName>
        <fullName evidence="4">Ig-like domain (Group 3)</fullName>
    </recommendedName>
</protein>
<sequence length="503" mass="52322">MRMRTKRPNPTTRQASRRALRSLALLTAAGAAFGVQAGPAMAHAGLNRAALATLTTSVADPEVTIGETVSDTANLAGTVRGETGSITFRLYGPNDATCMNPPVFTSAAIPTTVDGPYGSGTTTPTAPGTYLWRAVYTPTVGMAVSTACGEANEQVVVNLASPTVTTDASDDIVIGAVGGIYDDATLAGAFEPTGTITFNLYGPDDANCLGTPQIDAVDVDPETTTYRSAGFNPTAAGTYRWTAAYSGDDNNNPFTTLCNDANESVVVDPASPTVTTDASDDIVLGAAGGIYDEATLAGAFEPTGTITFNLYGPDDANCLGTPQIDAVDVDPETTTYRSAAFHPTAAGTYRWTAAYSGDDNNNPFSTKCNDANESVVVHAAPVTPRLATYASRDTFVGKTVFDTALLTGGNNPTGTITFNLYGPGDATCSRTPVFTSVVDVDGNSNGDNKYKSGDFRPRVPGTYQWVAEYSGDENNEGVVTACDDPKEQVVVKKKKPYGGVPRP</sequence>
<name>A0A8J3JRZ5_9ACTN</name>
<dbReference type="GO" id="GO:0005975">
    <property type="term" value="P:carbohydrate metabolic process"/>
    <property type="evidence" value="ECO:0007669"/>
    <property type="project" value="UniProtKB-ARBA"/>
</dbReference>
<evidence type="ECO:0000256" key="1">
    <source>
        <dbReference type="SAM" id="SignalP"/>
    </source>
</evidence>
<reference evidence="2 3" key="1">
    <citation type="submission" date="2021-01" db="EMBL/GenBank/DDBJ databases">
        <title>Whole genome shotgun sequence of Catellatospora chokoriensis NBRC 107358.</title>
        <authorList>
            <person name="Komaki H."/>
            <person name="Tamura T."/>
        </authorList>
    </citation>
    <scope>NUCLEOTIDE SEQUENCE [LARGE SCALE GENOMIC DNA]</scope>
    <source>
        <strain evidence="2 3">NBRC 107358</strain>
    </source>
</reference>
<accession>A0A8J3JRZ5</accession>
<organism evidence="2 3">
    <name type="scientific">Catellatospora chokoriensis</name>
    <dbReference type="NCBI Taxonomy" id="310353"/>
    <lineage>
        <taxon>Bacteria</taxon>
        <taxon>Bacillati</taxon>
        <taxon>Actinomycetota</taxon>
        <taxon>Actinomycetes</taxon>
        <taxon>Micromonosporales</taxon>
        <taxon>Micromonosporaceae</taxon>
        <taxon>Catellatospora</taxon>
    </lineage>
</organism>
<gene>
    <name evidence="2" type="ORF">Cch02nite_08930</name>
</gene>
<comment type="caution">
    <text evidence="2">The sequence shown here is derived from an EMBL/GenBank/DDBJ whole genome shotgun (WGS) entry which is preliminary data.</text>
</comment>
<dbReference type="EMBL" id="BONG01000004">
    <property type="protein sequence ID" value="GIF87449.1"/>
    <property type="molecule type" value="Genomic_DNA"/>
</dbReference>
<evidence type="ECO:0008006" key="4">
    <source>
        <dbReference type="Google" id="ProtNLM"/>
    </source>
</evidence>
<dbReference type="PROSITE" id="PS51318">
    <property type="entry name" value="TAT"/>
    <property type="match status" value="1"/>
</dbReference>
<dbReference type="Proteomes" id="UP000619293">
    <property type="component" value="Unassembled WGS sequence"/>
</dbReference>
<feature type="chain" id="PRO_5039368934" description="Ig-like domain (Group 3)" evidence="1">
    <location>
        <begin position="38"/>
        <end position="503"/>
    </location>
</feature>
<dbReference type="Gene3D" id="2.60.40.10">
    <property type="entry name" value="Immunoglobulins"/>
    <property type="match status" value="2"/>
</dbReference>
<feature type="signal peptide" evidence="1">
    <location>
        <begin position="1"/>
        <end position="37"/>
    </location>
</feature>
<dbReference type="InterPro" id="IPR006311">
    <property type="entry name" value="TAT_signal"/>
</dbReference>
<evidence type="ECO:0000313" key="3">
    <source>
        <dbReference type="Proteomes" id="UP000619293"/>
    </source>
</evidence>